<proteinExistence type="predicted"/>
<dbReference type="EMBL" id="CCSB01000002">
    <property type="protein sequence ID" value="CDZ77799.1"/>
    <property type="molecule type" value="Genomic_DNA"/>
</dbReference>
<protein>
    <submittedName>
        <fullName evidence="2">Uncharacterized protein</fullName>
    </submittedName>
</protein>
<organism evidence="2 3">
    <name type="scientific">Legionella massiliensis</name>
    <dbReference type="NCBI Taxonomy" id="1034943"/>
    <lineage>
        <taxon>Bacteria</taxon>
        <taxon>Pseudomonadati</taxon>
        <taxon>Pseudomonadota</taxon>
        <taxon>Gammaproteobacteria</taxon>
        <taxon>Legionellales</taxon>
        <taxon>Legionellaceae</taxon>
        <taxon>Legionella</taxon>
    </lineage>
</organism>
<evidence type="ECO:0000313" key="3">
    <source>
        <dbReference type="Proteomes" id="UP000044071"/>
    </source>
</evidence>
<evidence type="ECO:0000313" key="2">
    <source>
        <dbReference type="EMBL" id="CDZ77799.1"/>
    </source>
</evidence>
<name>A0A078L182_9GAMM</name>
<accession>A0A078L182</accession>
<sequence length="54" mass="5980">MSVIDEPCHPNARHPERSEGSGECGTVLISEILRCALDDIIMNYALILELAIRN</sequence>
<evidence type="ECO:0000256" key="1">
    <source>
        <dbReference type="SAM" id="MobiDB-lite"/>
    </source>
</evidence>
<gene>
    <name evidence="2" type="ORF">BN59_02089</name>
</gene>
<dbReference type="Proteomes" id="UP000044071">
    <property type="component" value="Unassembled WGS sequence"/>
</dbReference>
<reference evidence="2 3" key="1">
    <citation type="submission" date="2014-06" db="EMBL/GenBank/DDBJ databases">
        <authorList>
            <person name="Urmite Genomes Urmite Genomes"/>
        </authorList>
    </citation>
    <scope>NUCLEOTIDE SEQUENCE [LARGE SCALE GENOMIC DNA]</scope>
</reference>
<dbReference type="AlphaFoldDB" id="A0A078L182"/>
<keyword evidence="3" id="KW-1185">Reference proteome</keyword>
<feature type="region of interest" description="Disordered" evidence="1">
    <location>
        <begin position="1"/>
        <end position="23"/>
    </location>
</feature>